<dbReference type="PANTHER" id="PTHR12770">
    <property type="entry name" value="RUS1 FAMILY PROTEIN C16ORF58"/>
    <property type="match status" value="1"/>
</dbReference>
<name>A0AAD4HD56_9AGAM</name>
<feature type="domain" description="Protein root UVB sensitive/RUS" evidence="6">
    <location>
        <begin position="51"/>
        <end position="174"/>
    </location>
</feature>
<dbReference type="InterPro" id="IPR006968">
    <property type="entry name" value="RUS_fam"/>
</dbReference>
<dbReference type="RefSeq" id="XP_041217788.1">
    <property type="nucleotide sequence ID" value="XM_041370545.1"/>
</dbReference>
<organism evidence="7 8">
    <name type="scientific">Suillus fuscotomentosus</name>
    <dbReference type="NCBI Taxonomy" id="1912939"/>
    <lineage>
        <taxon>Eukaryota</taxon>
        <taxon>Fungi</taxon>
        <taxon>Dikarya</taxon>
        <taxon>Basidiomycota</taxon>
        <taxon>Agaricomycotina</taxon>
        <taxon>Agaricomycetes</taxon>
        <taxon>Agaricomycetidae</taxon>
        <taxon>Boletales</taxon>
        <taxon>Suillineae</taxon>
        <taxon>Suillaceae</taxon>
        <taxon>Suillus</taxon>
    </lineage>
</organism>
<evidence type="ECO:0000313" key="8">
    <source>
        <dbReference type="Proteomes" id="UP001195769"/>
    </source>
</evidence>
<evidence type="ECO:0000256" key="3">
    <source>
        <dbReference type="ARBA" id="ARBA00022692"/>
    </source>
</evidence>
<keyword evidence="3" id="KW-0812">Transmembrane</keyword>
<evidence type="ECO:0000256" key="4">
    <source>
        <dbReference type="ARBA" id="ARBA00022989"/>
    </source>
</evidence>
<comment type="similarity">
    <text evidence="2">Belongs to the RUS1 family.</text>
</comment>
<evidence type="ECO:0000259" key="6">
    <source>
        <dbReference type="Pfam" id="PF04884"/>
    </source>
</evidence>
<dbReference type="EMBL" id="JABBWK010000141">
    <property type="protein sequence ID" value="KAG1890522.1"/>
    <property type="molecule type" value="Genomic_DNA"/>
</dbReference>
<keyword evidence="4" id="KW-1133">Transmembrane helix</keyword>
<dbReference type="Pfam" id="PF04884">
    <property type="entry name" value="UVB_sens_prot"/>
    <property type="match status" value="1"/>
</dbReference>
<evidence type="ECO:0000256" key="5">
    <source>
        <dbReference type="ARBA" id="ARBA00023136"/>
    </source>
</evidence>
<keyword evidence="5" id="KW-0472">Membrane</keyword>
<comment type="subcellular location">
    <subcellularLocation>
        <location evidence="1">Membrane</location>
    </subcellularLocation>
</comment>
<dbReference type="Proteomes" id="UP001195769">
    <property type="component" value="Unassembled WGS sequence"/>
</dbReference>
<dbReference type="GeneID" id="64664843"/>
<comment type="caution">
    <text evidence="7">The sequence shown here is derived from an EMBL/GenBank/DDBJ whole genome shotgun (WGS) entry which is preliminary data.</text>
</comment>
<dbReference type="InterPro" id="IPR054549">
    <property type="entry name" value="UVB_sens_RUS_dom"/>
</dbReference>
<sequence>MTASSSVVAERDETGRIFYTTIGHSTDIPAKKTARTTDTSRDRLLNEKPLQALGRSISAIFLPAGYPNTVTPDYLHYQMYNDVQEFCSSLSGLLASRGALEGFGVGNASASATQALLLSVLKDVCSRFTTIIGAYYFGTSLYPETKTFRFLADVINDTSIVLDTISPYFTSISLSPHLHISLQARLSKSQRCV</sequence>
<protein>
    <submittedName>
        <fullName evidence="7">Vitamin B6 photo-protection and homoeostasis-domain-containing protein</fullName>
    </submittedName>
</protein>
<keyword evidence="8" id="KW-1185">Reference proteome</keyword>
<dbReference type="GO" id="GO:0016020">
    <property type="term" value="C:membrane"/>
    <property type="evidence" value="ECO:0007669"/>
    <property type="project" value="UniProtKB-SubCell"/>
</dbReference>
<dbReference type="AlphaFoldDB" id="A0AAD4HD56"/>
<accession>A0AAD4HD56</accession>
<evidence type="ECO:0000256" key="2">
    <source>
        <dbReference type="ARBA" id="ARBA00007558"/>
    </source>
</evidence>
<evidence type="ECO:0000256" key="1">
    <source>
        <dbReference type="ARBA" id="ARBA00004370"/>
    </source>
</evidence>
<proteinExistence type="inferred from homology"/>
<dbReference type="PANTHER" id="PTHR12770:SF31">
    <property type="entry name" value="RUS FAMILY MEMBER 1"/>
    <property type="match status" value="1"/>
</dbReference>
<evidence type="ECO:0000313" key="7">
    <source>
        <dbReference type="EMBL" id="KAG1890522.1"/>
    </source>
</evidence>
<gene>
    <name evidence="7" type="ORF">F5891DRAFT_1282626</name>
</gene>
<reference evidence="7" key="1">
    <citation type="journal article" date="2020" name="New Phytol.">
        <title>Comparative genomics reveals dynamic genome evolution in host specialist ectomycorrhizal fungi.</title>
        <authorList>
            <person name="Lofgren L.A."/>
            <person name="Nguyen N.H."/>
            <person name="Vilgalys R."/>
            <person name="Ruytinx J."/>
            <person name="Liao H.L."/>
            <person name="Branco S."/>
            <person name="Kuo A."/>
            <person name="LaButti K."/>
            <person name="Lipzen A."/>
            <person name="Andreopoulos W."/>
            <person name="Pangilinan J."/>
            <person name="Riley R."/>
            <person name="Hundley H."/>
            <person name="Na H."/>
            <person name="Barry K."/>
            <person name="Grigoriev I.V."/>
            <person name="Stajich J.E."/>
            <person name="Kennedy P.G."/>
        </authorList>
    </citation>
    <scope>NUCLEOTIDE SEQUENCE</scope>
    <source>
        <strain evidence="7">FC203</strain>
    </source>
</reference>